<organism evidence="2 3">
    <name type="scientific">Planktothrix paucivesiculata PCC 9631</name>
    <dbReference type="NCBI Taxonomy" id="671071"/>
    <lineage>
        <taxon>Bacteria</taxon>
        <taxon>Bacillati</taxon>
        <taxon>Cyanobacteriota</taxon>
        <taxon>Cyanophyceae</taxon>
        <taxon>Oscillatoriophycideae</taxon>
        <taxon>Oscillatoriales</taxon>
        <taxon>Microcoleaceae</taxon>
        <taxon>Planktothrix</taxon>
    </lineage>
</organism>
<dbReference type="InterPro" id="IPR050744">
    <property type="entry name" value="AI-2_Isomerase_LsrG"/>
</dbReference>
<accession>A0A7Z9BSV3</accession>
<name>A0A7Z9BSV3_9CYAN</name>
<keyword evidence="3" id="KW-1185">Reference proteome</keyword>
<dbReference type="EMBL" id="CZCS02000205">
    <property type="protein sequence ID" value="VXD22126.1"/>
    <property type="molecule type" value="Genomic_DNA"/>
</dbReference>
<dbReference type="Pfam" id="PF03992">
    <property type="entry name" value="ABM"/>
    <property type="match status" value="1"/>
</dbReference>
<dbReference type="InterPro" id="IPR011008">
    <property type="entry name" value="Dimeric_a/b-barrel"/>
</dbReference>
<dbReference type="Proteomes" id="UP000182190">
    <property type="component" value="Unassembled WGS sequence"/>
</dbReference>
<protein>
    <submittedName>
        <fullName evidence="2">Antibiotic biosynthesis monooxygenase</fullName>
    </submittedName>
</protein>
<dbReference type="OrthoDB" id="9806189at2"/>
<comment type="caution">
    <text evidence="2">The sequence shown here is derived from an EMBL/GenBank/DDBJ whole genome shotgun (WGS) entry which is preliminary data.</text>
</comment>
<keyword evidence="2" id="KW-0503">Monooxygenase</keyword>
<dbReference type="GO" id="GO:0004497">
    <property type="term" value="F:monooxygenase activity"/>
    <property type="evidence" value="ECO:0007669"/>
    <property type="project" value="UniProtKB-KW"/>
</dbReference>
<dbReference type="InterPro" id="IPR007138">
    <property type="entry name" value="ABM_dom"/>
</dbReference>
<evidence type="ECO:0000313" key="2">
    <source>
        <dbReference type="EMBL" id="VXD22126.1"/>
    </source>
</evidence>
<dbReference type="RefSeq" id="WP_083620345.1">
    <property type="nucleotide sequence ID" value="NZ_LR735014.1"/>
</dbReference>
<evidence type="ECO:0000313" key="3">
    <source>
        <dbReference type="Proteomes" id="UP000182190"/>
    </source>
</evidence>
<reference evidence="2" key="1">
    <citation type="submission" date="2019-10" db="EMBL/GenBank/DDBJ databases">
        <authorList>
            <consortium name="Genoscope - CEA"/>
            <person name="William W."/>
        </authorList>
    </citation>
    <scope>NUCLEOTIDE SEQUENCE [LARGE SCALE GENOMIC DNA]</scope>
    <source>
        <strain evidence="2">BBR_PRJEB10994</strain>
    </source>
</reference>
<dbReference type="PANTHER" id="PTHR33336:SF3">
    <property type="entry name" value="ABM DOMAIN-CONTAINING PROTEIN"/>
    <property type="match status" value="1"/>
</dbReference>
<dbReference type="PANTHER" id="PTHR33336">
    <property type="entry name" value="QUINOL MONOOXYGENASE YGIN-RELATED"/>
    <property type="match status" value="1"/>
</dbReference>
<dbReference type="PROSITE" id="PS51725">
    <property type="entry name" value="ABM"/>
    <property type="match status" value="1"/>
</dbReference>
<dbReference type="AlphaFoldDB" id="A0A7Z9BSV3"/>
<sequence>MTQKLRVVARVVALPDKIEALKMVLLGLVEPTRQEPGCLEYDLLQNQADPTDFTFVETWESSEHLQTHLASVHLQTATIQIKNLVAIPTDIRCYNQIFAHDK</sequence>
<proteinExistence type="predicted"/>
<dbReference type="Gene3D" id="3.30.70.100">
    <property type="match status" value="1"/>
</dbReference>
<keyword evidence="2" id="KW-0560">Oxidoreductase</keyword>
<evidence type="ECO:0000259" key="1">
    <source>
        <dbReference type="PROSITE" id="PS51725"/>
    </source>
</evidence>
<feature type="domain" description="ABM" evidence="1">
    <location>
        <begin position="5"/>
        <end position="95"/>
    </location>
</feature>
<dbReference type="SUPFAM" id="SSF54909">
    <property type="entry name" value="Dimeric alpha+beta barrel"/>
    <property type="match status" value="1"/>
</dbReference>
<gene>
    <name evidence="2" type="ORF">PL9631_630043</name>
</gene>